<dbReference type="CDD" id="cd07185">
    <property type="entry name" value="OmpA_C-like"/>
    <property type="match status" value="1"/>
</dbReference>
<dbReference type="SUPFAM" id="SSF53850">
    <property type="entry name" value="Periplasmic binding protein-like II"/>
    <property type="match status" value="1"/>
</dbReference>
<dbReference type="InterPro" id="IPR024370">
    <property type="entry name" value="PBP_domain"/>
</dbReference>
<evidence type="ECO:0000256" key="2">
    <source>
        <dbReference type="SAM" id="SignalP"/>
    </source>
</evidence>
<sequence length="510" mass="53615">MYSGHSGAAVFAALVFAALLSALAPARAEDVTLISREGNIVLPGRLLGFDGEFYRIDTAWGLLTVDGQGVICEGPACPDLTAPRAEIRLTGAPDAGMRLMPGLFRAFAANRGLVFQETLPEAPQSWAARIQEPDGAQILADISFTPADPDTARAALDAGAAEFALTLIGSRGGEARPVALEALVPVMAPDNPTPRISTPDLARALSGEVKNWAGLGGPDMPIVLHALAPETDMARALAERLGTQIRADVLHPDMASLASAVAKDPWALAITGRAEMAPATAAPLTDSCGFPLLPLPVSVKAEDYPLALPVFLVPPPRRLPLIAREFLEFLATPQADTAVAAAGYIDRSVEAAPMTRDGLRLINAIRGAGADVTLADLKRLAEVMDGADRLSLTFRFEEGTSELDASSRENLAQLARLIGSGQFPAKALIFAGFSDGTGDAAANRALSSERAERVAQDLAALAPDLRPEQIPIVEGFGEALPMACDETAIGRRLNRRVELWVVPDFTPAPL</sequence>
<gene>
    <name evidence="4" type="primary">oprF_1</name>
    <name evidence="4" type="ORF">XINFAN_01073</name>
</gene>
<feature type="chain" id="PRO_5018196926" evidence="2">
    <location>
        <begin position="29"/>
        <end position="510"/>
    </location>
</feature>
<dbReference type="Proteomes" id="UP000277498">
    <property type="component" value="Unassembled WGS sequence"/>
</dbReference>
<dbReference type="InterPro" id="IPR006665">
    <property type="entry name" value="OmpA-like"/>
</dbReference>
<protein>
    <submittedName>
        <fullName evidence="4">Outer membrane porin F</fullName>
    </submittedName>
</protein>
<name>A0A3P5X809_9RHOB</name>
<reference evidence="4 5" key="1">
    <citation type="submission" date="2018-11" db="EMBL/GenBank/DDBJ databases">
        <authorList>
            <person name="Criscuolo A."/>
        </authorList>
    </citation>
    <scope>NUCLEOTIDE SEQUENCE [LARGE SCALE GENOMIC DNA]</scope>
    <source>
        <strain evidence="4">ACIP111625</strain>
    </source>
</reference>
<evidence type="ECO:0000256" key="1">
    <source>
        <dbReference type="PROSITE-ProRule" id="PRU00473"/>
    </source>
</evidence>
<dbReference type="SUPFAM" id="SSF103088">
    <property type="entry name" value="OmpA-like"/>
    <property type="match status" value="1"/>
</dbReference>
<dbReference type="PROSITE" id="PS51123">
    <property type="entry name" value="OMPA_2"/>
    <property type="match status" value="1"/>
</dbReference>
<dbReference type="InterPro" id="IPR036737">
    <property type="entry name" value="OmpA-like_sf"/>
</dbReference>
<proteinExistence type="predicted"/>
<dbReference type="EMBL" id="UXAW01000048">
    <property type="protein sequence ID" value="VDC23494.1"/>
    <property type="molecule type" value="Genomic_DNA"/>
</dbReference>
<keyword evidence="5" id="KW-1185">Reference proteome</keyword>
<organism evidence="4 5">
    <name type="scientific">Pseudogemmobacter humi</name>
    <dbReference type="NCBI Taxonomy" id="2483812"/>
    <lineage>
        <taxon>Bacteria</taxon>
        <taxon>Pseudomonadati</taxon>
        <taxon>Pseudomonadota</taxon>
        <taxon>Alphaproteobacteria</taxon>
        <taxon>Rhodobacterales</taxon>
        <taxon>Paracoccaceae</taxon>
        <taxon>Pseudogemmobacter</taxon>
    </lineage>
</organism>
<accession>A0A3P5X809</accession>
<dbReference type="Gene3D" id="3.40.190.10">
    <property type="entry name" value="Periplasmic binding protein-like II"/>
    <property type="match status" value="2"/>
</dbReference>
<evidence type="ECO:0000313" key="4">
    <source>
        <dbReference type="EMBL" id="VDC23494.1"/>
    </source>
</evidence>
<keyword evidence="1" id="KW-0472">Membrane</keyword>
<dbReference type="Gene3D" id="3.30.1330.60">
    <property type="entry name" value="OmpA-like domain"/>
    <property type="match status" value="1"/>
</dbReference>
<keyword evidence="2" id="KW-0732">Signal</keyword>
<feature type="domain" description="OmpA-like" evidence="3">
    <location>
        <begin position="383"/>
        <end position="505"/>
    </location>
</feature>
<dbReference type="PANTHER" id="PTHR30329:SF21">
    <property type="entry name" value="LIPOPROTEIN YIAD-RELATED"/>
    <property type="match status" value="1"/>
</dbReference>
<dbReference type="Pfam" id="PF12849">
    <property type="entry name" value="PBP_like_2"/>
    <property type="match status" value="1"/>
</dbReference>
<dbReference type="GO" id="GO:0016020">
    <property type="term" value="C:membrane"/>
    <property type="evidence" value="ECO:0007669"/>
    <property type="project" value="UniProtKB-UniRule"/>
</dbReference>
<evidence type="ECO:0000259" key="3">
    <source>
        <dbReference type="PROSITE" id="PS51123"/>
    </source>
</evidence>
<dbReference type="AlphaFoldDB" id="A0A3P5X809"/>
<feature type="signal peptide" evidence="2">
    <location>
        <begin position="1"/>
        <end position="28"/>
    </location>
</feature>
<dbReference type="PANTHER" id="PTHR30329">
    <property type="entry name" value="STATOR ELEMENT OF FLAGELLAR MOTOR COMPLEX"/>
    <property type="match status" value="1"/>
</dbReference>
<evidence type="ECO:0000313" key="5">
    <source>
        <dbReference type="Proteomes" id="UP000277498"/>
    </source>
</evidence>
<dbReference type="OrthoDB" id="9790048at2"/>
<dbReference type="Pfam" id="PF00691">
    <property type="entry name" value="OmpA"/>
    <property type="match status" value="1"/>
</dbReference>
<dbReference type="RefSeq" id="WP_124085488.1">
    <property type="nucleotide sequence ID" value="NZ_UXAW01000048.1"/>
</dbReference>
<dbReference type="InterPro" id="IPR050330">
    <property type="entry name" value="Bact_OuterMem_StrucFunc"/>
</dbReference>